<dbReference type="PANTHER" id="PTHR32241">
    <property type="entry name" value="PATATIN-LIKE PROTEIN 6"/>
    <property type="match status" value="1"/>
</dbReference>
<evidence type="ECO:0000313" key="7">
    <source>
        <dbReference type="EMBL" id="KAL2515920.1"/>
    </source>
</evidence>
<reference evidence="8" key="1">
    <citation type="submission" date="2024-07" db="EMBL/GenBank/DDBJ databases">
        <title>Two chromosome-level genome assemblies of Korean endemic species Abeliophyllum distichum and Forsythia ovata (Oleaceae).</title>
        <authorList>
            <person name="Jang H."/>
        </authorList>
    </citation>
    <scope>NUCLEOTIDE SEQUENCE [LARGE SCALE GENOMIC DNA]</scope>
</reference>
<sequence length="150" mass="16970">MYFNVSANQQQQHQQDFLPHRNQRWVHLPVTICEAFELHLSILLSIPKFVRVMDLDKVTLEIFSKLEQKWLYHCKRKKTWVLSIDGGGTTGIVANAALVHLESQIQTKTSDSHAHLVDFFDIIAGTGIGGFLAAILDRPLFSAKDAERGT</sequence>
<protein>
    <submittedName>
        <fullName evidence="7">Patatin</fullName>
    </submittedName>
</protein>
<keyword evidence="4" id="KW-0443">Lipid metabolism</keyword>
<organism evidence="7 8">
    <name type="scientific">Forsythia ovata</name>
    <dbReference type="NCBI Taxonomy" id="205694"/>
    <lineage>
        <taxon>Eukaryota</taxon>
        <taxon>Viridiplantae</taxon>
        <taxon>Streptophyta</taxon>
        <taxon>Embryophyta</taxon>
        <taxon>Tracheophyta</taxon>
        <taxon>Spermatophyta</taxon>
        <taxon>Magnoliopsida</taxon>
        <taxon>eudicotyledons</taxon>
        <taxon>Gunneridae</taxon>
        <taxon>Pentapetalae</taxon>
        <taxon>asterids</taxon>
        <taxon>lamiids</taxon>
        <taxon>Lamiales</taxon>
        <taxon>Oleaceae</taxon>
        <taxon>Forsythieae</taxon>
        <taxon>Forsythia</taxon>
    </lineage>
</organism>
<dbReference type="InterPro" id="IPR016035">
    <property type="entry name" value="Acyl_Trfase/lysoPLipase"/>
</dbReference>
<dbReference type="PROSITE" id="PS51635">
    <property type="entry name" value="PNPLA"/>
    <property type="match status" value="1"/>
</dbReference>
<dbReference type="Proteomes" id="UP001604277">
    <property type="component" value="Unassembled WGS sequence"/>
</dbReference>
<evidence type="ECO:0000256" key="1">
    <source>
        <dbReference type="ARBA" id="ARBA00010240"/>
    </source>
</evidence>
<feature type="short sequence motif" description="GXGXXG" evidence="5">
    <location>
        <begin position="86"/>
        <end position="91"/>
    </location>
</feature>
<comment type="caution">
    <text evidence="5">Lacks conserved residue(s) required for the propagation of feature annotation.</text>
</comment>
<proteinExistence type="inferred from homology"/>
<dbReference type="AlphaFoldDB" id="A0ABD1TT62"/>
<keyword evidence="3" id="KW-0442">Lipid degradation</keyword>
<dbReference type="GO" id="GO:0016042">
    <property type="term" value="P:lipid catabolic process"/>
    <property type="evidence" value="ECO:0007669"/>
    <property type="project" value="UniProtKB-KW"/>
</dbReference>
<evidence type="ECO:0000256" key="4">
    <source>
        <dbReference type="ARBA" id="ARBA00023098"/>
    </source>
</evidence>
<dbReference type="SUPFAM" id="SSF52151">
    <property type="entry name" value="FabD/lysophospholipase-like"/>
    <property type="match status" value="1"/>
</dbReference>
<keyword evidence="2" id="KW-0378">Hydrolase</keyword>
<dbReference type="PANTHER" id="PTHR32241:SF13">
    <property type="entry name" value="INACTIVE PATATIN-LIKE PROTEIN 9-RELATED"/>
    <property type="match status" value="1"/>
</dbReference>
<name>A0ABD1TT62_9LAMI</name>
<comment type="similarity">
    <text evidence="1">Belongs to the patatin family.</text>
</comment>
<evidence type="ECO:0000256" key="5">
    <source>
        <dbReference type="PROSITE-ProRule" id="PRU01161"/>
    </source>
</evidence>
<dbReference type="EMBL" id="JBFOLJ010000008">
    <property type="protein sequence ID" value="KAL2515920.1"/>
    <property type="molecule type" value="Genomic_DNA"/>
</dbReference>
<evidence type="ECO:0000259" key="6">
    <source>
        <dbReference type="PROSITE" id="PS51635"/>
    </source>
</evidence>
<dbReference type="GO" id="GO:0016787">
    <property type="term" value="F:hydrolase activity"/>
    <property type="evidence" value="ECO:0007669"/>
    <property type="project" value="UniProtKB-KW"/>
</dbReference>
<dbReference type="Gene3D" id="3.40.1090.10">
    <property type="entry name" value="Cytosolic phospholipase A2 catalytic domain"/>
    <property type="match status" value="1"/>
</dbReference>
<evidence type="ECO:0000256" key="2">
    <source>
        <dbReference type="ARBA" id="ARBA00022801"/>
    </source>
</evidence>
<evidence type="ECO:0000313" key="8">
    <source>
        <dbReference type="Proteomes" id="UP001604277"/>
    </source>
</evidence>
<feature type="domain" description="PNPLA" evidence="6">
    <location>
        <begin position="82"/>
        <end position="150"/>
    </location>
</feature>
<accession>A0ABD1TT62</accession>
<evidence type="ECO:0000256" key="3">
    <source>
        <dbReference type="ARBA" id="ARBA00022963"/>
    </source>
</evidence>
<dbReference type="InterPro" id="IPR002641">
    <property type="entry name" value="PNPLA_dom"/>
</dbReference>
<keyword evidence="8" id="KW-1185">Reference proteome</keyword>
<comment type="caution">
    <text evidence="7">The sequence shown here is derived from an EMBL/GenBank/DDBJ whole genome shotgun (WGS) entry which is preliminary data.</text>
</comment>
<gene>
    <name evidence="7" type="ORF">Fot_29891</name>
</gene>